<dbReference type="InterPro" id="IPR019821">
    <property type="entry name" value="Kinesin_motor_CS"/>
</dbReference>
<keyword evidence="11" id="KW-0206">Cytoskeleton</keyword>
<keyword evidence="3" id="KW-0597">Phosphoprotein</keyword>
<keyword evidence="10 14" id="KW-0505">Motor protein</keyword>
<evidence type="ECO:0000256" key="3">
    <source>
        <dbReference type="ARBA" id="ARBA00022553"/>
    </source>
</evidence>
<dbReference type="GO" id="GO:0005634">
    <property type="term" value="C:nucleus"/>
    <property type="evidence" value="ECO:0007669"/>
    <property type="project" value="TreeGrafter"/>
</dbReference>
<evidence type="ECO:0000256" key="4">
    <source>
        <dbReference type="ARBA" id="ARBA00022618"/>
    </source>
</evidence>
<feature type="binding site" evidence="14">
    <location>
        <begin position="170"/>
        <end position="177"/>
    </location>
    <ligand>
        <name>ATP</name>
        <dbReference type="ChEBI" id="CHEBI:30616"/>
    </ligand>
</feature>
<feature type="region of interest" description="Disordered" evidence="16">
    <location>
        <begin position="1068"/>
        <end position="1093"/>
    </location>
</feature>
<reference evidence="18 19" key="1">
    <citation type="journal article" date="2016" name="Nat. Commun.">
        <title>Ectomycorrhizal ecology is imprinted in the genome of the dominant symbiotic fungus Cenococcum geophilum.</title>
        <authorList>
            <consortium name="DOE Joint Genome Institute"/>
            <person name="Peter M."/>
            <person name="Kohler A."/>
            <person name="Ohm R.A."/>
            <person name="Kuo A."/>
            <person name="Krutzmann J."/>
            <person name="Morin E."/>
            <person name="Arend M."/>
            <person name="Barry K.W."/>
            <person name="Binder M."/>
            <person name="Choi C."/>
            <person name="Clum A."/>
            <person name="Copeland A."/>
            <person name="Grisel N."/>
            <person name="Haridas S."/>
            <person name="Kipfer T."/>
            <person name="LaButti K."/>
            <person name="Lindquist E."/>
            <person name="Lipzen A."/>
            <person name="Maire R."/>
            <person name="Meier B."/>
            <person name="Mihaltcheva S."/>
            <person name="Molinier V."/>
            <person name="Murat C."/>
            <person name="Poggeler S."/>
            <person name="Quandt C.A."/>
            <person name="Sperisen C."/>
            <person name="Tritt A."/>
            <person name="Tisserant E."/>
            <person name="Crous P.W."/>
            <person name="Henrissat B."/>
            <person name="Nehls U."/>
            <person name="Egli S."/>
            <person name="Spatafora J.W."/>
            <person name="Grigoriev I.V."/>
            <person name="Martin F.M."/>
        </authorList>
    </citation>
    <scope>NUCLEOTIDE SEQUENCE [LARGE SCALE GENOMIC DNA]</scope>
    <source>
        <strain evidence="18 19">CBS 207.34</strain>
    </source>
</reference>
<feature type="region of interest" description="Disordered" evidence="16">
    <location>
        <begin position="1"/>
        <end position="79"/>
    </location>
</feature>
<dbReference type="GO" id="GO:0072686">
    <property type="term" value="C:mitotic spindle"/>
    <property type="evidence" value="ECO:0007669"/>
    <property type="project" value="TreeGrafter"/>
</dbReference>
<gene>
    <name evidence="18" type="ORF">AOQ84DRAFT_329745</name>
</gene>
<keyword evidence="7" id="KW-0498">Mitosis</keyword>
<evidence type="ECO:0000259" key="17">
    <source>
        <dbReference type="PROSITE" id="PS50067"/>
    </source>
</evidence>
<sequence>MSGLPRSGLPPGKKVPTMRPPSMRPPLNMRARSATPAMNGRISPTESVVSVATSASRVRSPASRNVGTKRKERDYENEGGEETNINVVVRCRGRNDREVRENSGVVVSTDGIKGKSVELSMGPSALSNKTYHFDKVFSPAADQGMIFDEVVAPILDEVLAGFNCTIFAYGQTGTGKTYTMSGDISDTLPLPDAAGIIPRVLFSLFSKLDVEESENSVKCSFIELYNEELRDLLSADDNVKLKIFDDNSKKGHSSTLVQGMEESHIKSASKGIQLLREGSHKRQVAATKCNDLSSRSHTVFTVTVYMKRTTETGEDFVSAGKLNLVDLAGSENIQRSGAENKRAAEAGLINKSLLTLGRVINALVERGSHIPYRESKLTRLLQDSLGGRTKTCIIATLSPAKSNLEETISTLDYAFRAKNIRNKPQINQMVSKKTLLREFTAEIEKLKSELIATRQRNGVYLTQESYEEITTESESRRILSEEQRDKLETMEVNLRNKVQELFSLTSNFNNLKKDNEATKMVLDGTKSLLEKTEVVLAHTRQNLEEETALRRAHEKTEKDLANIGQDLIATLGKTTSDIGGLHSKLRRRSDLQSMNRKNWSSSQSQVSDTTLVVEDRIGEFQARQEQLITRLSSRMQNFVHDELEKLGSSQAFLQEKMKSFESSEKEVNEQTAKARDDMNEVLEEIRTLREDVKQKVGAGLNDLSAAAQNISAGIATELEAFHTQLHSSYASLGRDFKSTFDDLVKHLNEQQAEANQLRQQIAQADKALLGANFTTQDKLSQIIEEEKLKTAEERDHLLAQIALLVSSTAEAQESRITSKIMGINDGIDSAHAAYHTVLNAYEQGMDNWSEKSKDLVSGVVSSRDSIKTKIKADFASANTHMTSLRTTTTSVHDSTVNIVAAQMSHMDTQLHSLDEIVARVRAQNNAHHAAHTSSLGSLSSTVQSSYASIGDHLSTSFARVEALDSDMVTETAALRDTLPALGSDAEIRAPLRELRDEIESQTLLEYIPTGETPMRTNYVYPSNLPRTEGHELLISRLRGGSDSSSDPTRSPSKGMVFNDAHTEELTLSASTVAPKLRPTSSTSTATAGSTSSSLRELDVNVVAQDAASTTPPENVLAVMPPLKKQNTNGNSHGGSYSTESKLPMKKGARMTVAGVGLGVGDRENLPVSINFSASVGPGGGRRLRSHGSG</sequence>
<dbReference type="AlphaFoldDB" id="A0A8E2FE03"/>
<keyword evidence="19" id="KW-1185">Reference proteome</keyword>
<dbReference type="GO" id="GO:0005876">
    <property type="term" value="C:spindle microtubule"/>
    <property type="evidence" value="ECO:0007669"/>
    <property type="project" value="TreeGrafter"/>
</dbReference>
<dbReference type="InterPro" id="IPR047149">
    <property type="entry name" value="KIF11-like"/>
</dbReference>
<dbReference type="PROSITE" id="PS00411">
    <property type="entry name" value="KINESIN_MOTOR_1"/>
    <property type="match status" value="1"/>
</dbReference>
<feature type="region of interest" description="Disordered" evidence="16">
    <location>
        <begin position="1170"/>
        <end position="1189"/>
    </location>
</feature>
<evidence type="ECO:0000256" key="1">
    <source>
        <dbReference type="ARBA" id="ARBA00004245"/>
    </source>
</evidence>
<keyword evidence="8 14" id="KW-0067">ATP-binding</keyword>
<evidence type="ECO:0000313" key="18">
    <source>
        <dbReference type="EMBL" id="OCL15231.1"/>
    </source>
</evidence>
<dbReference type="PROSITE" id="PS50067">
    <property type="entry name" value="KINESIN_MOTOR_2"/>
    <property type="match status" value="1"/>
</dbReference>
<evidence type="ECO:0000256" key="11">
    <source>
        <dbReference type="ARBA" id="ARBA00023212"/>
    </source>
</evidence>
<dbReference type="InterPro" id="IPR025901">
    <property type="entry name" value="Kinesin-assoc_MT-bd_dom"/>
</dbReference>
<evidence type="ECO:0000256" key="12">
    <source>
        <dbReference type="ARBA" id="ARBA00023306"/>
    </source>
</evidence>
<keyword evidence="5" id="KW-0493">Microtubule</keyword>
<evidence type="ECO:0000256" key="13">
    <source>
        <dbReference type="ARBA" id="ARBA00034704"/>
    </source>
</evidence>
<keyword evidence="9 15" id="KW-0175">Coiled coil</keyword>
<evidence type="ECO:0000256" key="9">
    <source>
        <dbReference type="ARBA" id="ARBA00023054"/>
    </source>
</evidence>
<dbReference type="OrthoDB" id="3176171at2759"/>
<keyword evidence="6 14" id="KW-0547">Nucleotide-binding</keyword>
<accession>A0A8E2FE03</accession>
<protein>
    <submittedName>
        <fullName evidence="18">Kinesin heavy chain</fullName>
    </submittedName>
</protein>
<dbReference type="InterPro" id="IPR001752">
    <property type="entry name" value="Kinesin_motor_dom"/>
</dbReference>
<proteinExistence type="inferred from homology"/>
<dbReference type="SUPFAM" id="SSF52540">
    <property type="entry name" value="P-loop containing nucleoside triphosphate hydrolases"/>
    <property type="match status" value="1"/>
</dbReference>
<feature type="coiled-coil region" evidence="15">
    <location>
        <begin position="664"/>
        <end position="695"/>
    </location>
</feature>
<dbReference type="PANTHER" id="PTHR47970">
    <property type="entry name" value="KINESIN-LIKE PROTEIN KIF11"/>
    <property type="match status" value="1"/>
</dbReference>
<dbReference type="InterPro" id="IPR036961">
    <property type="entry name" value="Kinesin_motor_dom_sf"/>
</dbReference>
<dbReference type="InterPro" id="IPR027417">
    <property type="entry name" value="P-loop_NTPase"/>
</dbReference>
<dbReference type="PRINTS" id="PR00380">
    <property type="entry name" value="KINESINHEAVY"/>
</dbReference>
<dbReference type="FunFam" id="3.40.850.10:FF:000051">
    <property type="entry name" value="Kinesin-like protein bimC"/>
    <property type="match status" value="1"/>
</dbReference>
<dbReference type="GO" id="GO:0000073">
    <property type="term" value="P:initial mitotic spindle pole body separation"/>
    <property type="evidence" value="ECO:0007669"/>
    <property type="project" value="UniProtKB-ARBA"/>
</dbReference>
<dbReference type="Pfam" id="PF00225">
    <property type="entry name" value="Kinesin"/>
    <property type="match status" value="1"/>
</dbReference>
<dbReference type="PANTHER" id="PTHR47970:SF12">
    <property type="entry name" value="KINESIN FAMILY MEMBER 11"/>
    <property type="match status" value="1"/>
</dbReference>
<dbReference type="CDD" id="cd01364">
    <property type="entry name" value="KISc_BimC_Eg5"/>
    <property type="match status" value="1"/>
</dbReference>
<dbReference type="Gene3D" id="3.40.850.10">
    <property type="entry name" value="Kinesin motor domain"/>
    <property type="match status" value="1"/>
</dbReference>
<evidence type="ECO:0000256" key="10">
    <source>
        <dbReference type="ARBA" id="ARBA00023175"/>
    </source>
</evidence>
<dbReference type="GO" id="GO:0005524">
    <property type="term" value="F:ATP binding"/>
    <property type="evidence" value="ECO:0007669"/>
    <property type="project" value="UniProtKB-UniRule"/>
</dbReference>
<evidence type="ECO:0000256" key="6">
    <source>
        <dbReference type="ARBA" id="ARBA00022741"/>
    </source>
</evidence>
<keyword evidence="2" id="KW-0963">Cytoplasm</keyword>
<feature type="compositionally biased region" description="Polar residues" evidence="16">
    <location>
        <begin position="1124"/>
        <end position="1140"/>
    </location>
</feature>
<evidence type="ECO:0000313" key="19">
    <source>
        <dbReference type="Proteomes" id="UP000250140"/>
    </source>
</evidence>
<evidence type="ECO:0000256" key="16">
    <source>
        <dbReference type="SAM" id="MobiDB-lite"/>
    </source>
</evidence>
<dbReference type="SMART" id="SM00129">
    <property type="entry name" value="KISc"/>
    <property type="match status" value="1"/>
</dbReference>
<feature type="coiled-coil region" evidence="15">
    <location>
        <begin position="429"/>
        <end position="456"/>
    </location>
</feature>
<feature type="region of interest" description="Disordered" evidence="16">
    <location>
        <begin position="1122"/>
        <end position="1144"/>
    </location>
</feature>
<feature type="compositionally biased region" description="Low complexity" evidence="16">
    <location>
        <begin position="43"/>
        <end position="64"/>
    </location>
</feature>
<comment type="similarity">
    <text evidence="13">Belongs to the TRAFAC class myosin-kinesin ATPase superfamily. Kinesin family. KIN-5/BimC subfamily.</text>
</comment>
<dbReference type="GO" id="GO:0051301">
    <property type="term" value="P:cell division"/>
    <property type="evidence" value="ECO:0007669"/>
    <property type="project" value="UniProtKB-KW"/>
</dbReference>
<comment type="subcellular location">
    <subcellularLocation>
        <location evidence="1">Cytoplasm</location>
        <location evidence="1">Cytoskeleton</location>
    </subcellularLocation>
</comment>
<evidence type="ECO:0000256" key="15">
    <source>
        <dbReference type="SAM" id="Coils"/>
    </source>
</evidence>
<feature type="coiled-coil region" evidence="15">
    <location>
        <begin position="740"/>
        <end position="767"/>
    </location>
</feature>
<name>A0A8E2FE03_9PEZI</name>
<dbReference type="GO" id="GO:0008574">
    <property type="term" value="F:plus-end-directed microtubule motor activity"/>
    <property type="evidence" value="ECO:0007669"/>
    <property type="project" value="TreeGrafter"/>
</dbReference>
<feature type="compositionally biased region" description="Low complexity" evidence="16">
    <location>
        <begin position="1079"/>
        <end position="1093"/>
    </location>
</feature>
<organism evidence="18 19">
    <name type="scientific">Glonium stellatum</name>
    <dbReference type="NCBI Taxonomy" id="574774"/>
    <lineage>
        <taxon>Eukaryota</taxon>
        <taxon>Fungi</taxon>
        <taxon>Dikarya</taxon>
        <taxon>Ascomycota</taxon>
        <taxon>Pezizomycotina</taxon>
        <taxon>Dothideomycetes</taxon>
        <taxon>Pleosporomycetidae</taxon>
        <taxon>Gloniales</taxon>
        <taxon>Gloniaceae</taxon>
        <taxon>Glonium</taxon>
    </lineage>
</organism>
<dbReference type="EMBL" id="KV748471">
    <property type="protein sequence ID" value="OCL15231.1"/>
    <property type="molecule type" value="Genomic_DNA"/>
</dbReference>
<dbReference type="Pfam" id="PF13931">
    <property type="entry name" value="Microtub_bind"/>
    <property type="match status" value="1"/>
</dbReference>
<dbReference type="GO" id="GO:0008017">
    <property type="term" value="F:microtubule binding"/>
    <property type="evidence" value="ECO:0007669"/>
    <property type="project" value="InterPro"/>
</dbReference>
<keyword evidence="4" id="KW-0132">Cell division</keyword>
<evidence type="ECO:0000256" key="2">
    <source>
        <dbReference type="ARBA" id="ARBA00022490"/>
    </source>
</evidence>
<evidence type="ECO:0000256" key="14">
    <source>
        <dbReference type="PROSITE-ProRule" id="PRU00283"/>
    </source>
</evidence>
<evidence type="ECO:0000256" key="7">
    <source>
        <dbReference type="ARBA" id="ARBA00022776"/>
    </source>
</evidence>
<dbReference type="Proteomes" id="UP000250140">
    <property type="component" value="Unassembled WGS sequence"/>
</dbReference>
<dbReference type="InterPro" id="IPR047241">
    <property type="entry name" value="KIF11-like_kin_motor_dom"/>
</dbReference>
<evidence type="ECO:0000256" key="5">
    <source>
        <dbReference type="ARBA" id="ARBA00022701"/>
    </source>
</evidence>
<keyword evidence="12" id="KW-0131">Cell cycle</keyword>
<dbReference type="GO" id="GO:0007018">
    <property type="term" value="P:microtubule-based movement"/>
    <property type="evidence" value="ECO:0007669"/>
    <property type="project" value="InterPro"/>
</dbReference>
<feature type="domain" description="Kinesin motor" evidence="17">
    <location>
        <begin position="84"/>
        <end position="420"/>
    </location>
</feature>
<evidence type="ECO:0000256" key="8">
    <source>
        <dbReference type="ARBA" id="ARBA00022840"/>
    </source>
</evidence>